<dbReference type="SUPFAM" id="SSF48317">
    <property type="entry name" value="Acid phosphatase/Vanadium-dependent haloperoxidase"/>
    <property type="match status" value="1"/>
</dbReference>
<keyword evidence="1" id="KW-1133">Transmembrane helix</keyword>
<name>A0A926I2E1_9FIRM</name>
<keyword evidence="3" id="KW-1185">Reference proteome</keyword>
<protein>
    <submittedName>
        <fullName evidence="2">Divergent PAP2 family protein</fullName>
    </submittedName>
</protein>
<evidence type="ECO:0000313" key="2">
    <source>
        <dbReference type="EMBL" id="MBC8559468.1"/>
    </source>
</evidence>
<organism evidence="2 3">
    <name type="scientific">Fumia xinanensis</name>
    <dbReference type="NCBI Taxonomy" id="2763659"/>
    <lineage>
        <taxon>Bacteria</taxon>
        <taxon>Bacillati</taxon>
        <taxon>Bacillota</taxon>
        <taxon>Clostridia</taxon>
        <taxon>Eubacteriales</taxon>
        <taxon>Oscillospiraceae</taxon>
        <taxon>Fumia</taxon>
    </lineage>
</organism>
<feature type="transmembrane region" description="Helical" evidence="1">
    <location>
        <begin position="70"/>
        <end position="89"/>
    </location>
</feature>
<dbReference type="RefSeq" id="WP_249294361.1">
    <property type="nucleotide sequence ID" value="NZ_JACRSV010000001.1"/>
</dbReference>
<dbReference type="Proteomes" id="UP000610760">
    <property type="component" value="Unassembled WGS sequence"/>
</dbReference>
<dbReference type="PANTHER" id="PTHR31446:SF29">
    <property type="entry name" value="ACID PHOSPHATASE_VANADIUM-DEPENDENT HALOPEROXIDASE-RELATED PROTEIN"/>
    <property type="match status" value="1"/>
</dbReference>
<evidence type="ECO:0000256" key="1">
    <source>
        <dbReference type="SAM" id="Phobius"/>
    </source>
</evidence>
<dbReference type="InterPro" id="IPR003832">
    <property type="entry name" value="DUF212"/>
</dbReference>
<keyword evidence="1" id="KW-0812">Transmembrane</keyword>
<dbReference type="EMBL" id="JACRSV010000001">
    <property type="protein sequence ID" value="MBC8559468.1"/>
    <property type="molecule type" value="Genomic_DNA"/>
</dbReference>
<dbReference type="PANTHER" id="PTHR31446">
    <property type="entry name" value="ACID PHOSPHATASE/VANADIUM-DEPENDENT HALOPEROXIDASE-RELATED PROTEIN"/>
    <property type="match status" value="1"/>
</dbReference>
<gene>
    <name evidence="2" type="ORF">H8710_05210</name>
</gene>
<evidence type="ECO:0000313" key="3">
    <source>
        <dbReference type="Proteomes" id="UP000610760"/>
    </source>
</evidence>
<proteinExistence type="predicted"/>
<dbReference type="InterPro" id="IPR036938">
    <property type="entry name" value="PAP2/HPO_sf"/>
</dbReference>
<feature type="transmembrane region" description="Helical" evidence="1">
    <location>
        <begin position="12"/>
        <end position="31"/>
    </location>
</feature>
<accession>A0A926I2E1</accession>
<feature type="transmembrane region" description="Helical" evidence="1">
    <location>
        <begin position="43"/>
        <end position="64"/>
    </location>
</feature>
<dbReference type="Pfam" id="PF02681">
    <property type="entry name" value="DUF212"/>
    <property type="match status" value="1"/>
</dbReference>
<keyword evidence="1" id="KW-0472">Membrane</keyword>
<feature type="transmembrane region" description="Helical" evidence="1">
    <location>
        <begin position="132"/>
        <end position="150"/>
    </location>
</feature>
<dbReference type="AlphaFoldDB" id="A0A926I2E1"/>
<reference evidence="2" key="1">
    <citation type="submission" date="2020-08" db="EMBL/GenBank/DDBJ databases">
        <title>Genome public.</title>
        <authorList>
            <person name="Liu C."/>
            <person name="Sun Q."/>
        </authorList>
    </citation>
    <scope>NUCLEOTIDE SEQUENCE</scope>
    <source>
        <strain evidence="2">NSJ-33</strain>
    </source>
</reference>
<comment type="caution">
    <text evidence="2">The sequence shown here is derived from an EMBL/GenBank/DDBJ whole genome shotgun (WGS) entry which is preliminary data.</text>
</comment>
<sequence length="152" mass="16311">MTEFVDLFSNYILLSALAAWLLAQVLKVVFYGIKNRTINLERLIGAGGMPSSHTATVVALTVAVGRLEGLGSPLFAIAFILACVVMYDATGVRRAAGEQAKVLNKLVFEHKKDDPPIDAEKALKEFLGHTPLEVFGGAILGIIVAFLLPMSI</sequence>